<gene>
    <name evidence="1" type="ORF">TTHERM_000086969</name>
</gene>
<organism evidence="1 2">
    <name type="scientific">Tetrahymena thermophila (strain SB210)</name>
    <dbReference type="NCBI Taxonomy" id="312017"/>
    <lineage>
        <taxon>Eukaryota</taxon>
        <taxon>Sar</taxon>
        <taxon>Alveolata</taxon>
        <taxon>Ciliophora</taxon>
        <taxon>Intramacronucleata</taxon>
        <taxon>Oligohymenophorea</taxon>
        <taxon>Hymenostomatida</taxon>
        <taxon>Tetrahymenina</taxon>
        <taxon>Tetrahymenidae</taxon>
        <taxon>Tetrahymena</taxon>
    </lineage>
</organism>
<keyword evidence="2" id="KW-1185">Reference proteome</keyword>
<protein>
    <submittedName>
        <fullName evidence="1">Uncharacterized protein</fullName>
    </submittedName>
</protein>
<dbReference type="EMBL" id="GG662749">
    <property type="protein sequence ID" value="EWS75218.1"/>
    <property type="molecule type" value="Genomic_DNA"/>
</dbReference>
<proteinExistence type="predicted"/>
<dbReference type="GeneID" id="24437212"/>
<dbReference type="Proteomes" id="UP000009168">
    <property type="component" value="Unassembled WGS sequence"/>
</dbReference>
<dbReference type="InParanoid" id="W7XEQ2"/>
<name>W7XEQ2_TETTS</name>
<accession>W7XEQ2</accession>
<evidence type="ECO:0000313" key="1">
    <source>
        <dbReference type="EMBL" id="EWS75218.1"/>
    </source>
</evidence>
<dbReference type="KEGG" id="tet:TTHERM_000086969"/>
<dbReference type="AlphaFoldDB" id="W7XEQ2"/>
<dbReference type="RefSeq" id="XP_012652209.1">
    <property type="nucleotide sequence ID" value="XM_012796755.1"/>
</dbReference>
<evidence type="ECO:0000313" key="2">
    <source>
        <dbReference type="Proteomes" id="UP000009168"/>
    </source>
</evidence>
<sequence>MESATSYNFFIQNKNDQHINKSISSPIQNKKILKHSFSQNYKQKQKNKNQISKIDIDKLNYLTHIDDIIRIFHLSQLGIYHIKMKQYFKAADYFTQIFENCKIFYQNIRSQSFLQLHKLAKQINLNHPLIDRIYDQLFNDVSYKISLVYLDISKKKQKSNLKNKLKAKRFCKDIISKVITKNDDQFGLIYSSLSDMSISEKISLINYQTIAKSQNIILQQLENIFQTNKCQNINQNNFQNGNVSKKFQKIEQIIAINEMNFFLNNQTNCPQEKKENILNQNQIQQSSILKDTLYKSLNQDDGLQSNFKFNLNKFQRKPYQNDYNCSLNEYQSQQMSFNQNSLSSINSKISQNLQTICDSPQSQLVKNFDFIDLDQNISQTIPQFKAFDKNKFQITDYF</sequence>
<reference evidence="2" key="1">
    <citation type="journal article" date="2006" name="PLoS Biol.">
        <title>Macronuclear genome sequence of the ciliate Tetrahymena thermophila, a model eukaryote.</title>
        <authorList>
            <person name="Eisen J.A."/>
            <person name="Coyne R.S."/>
            <person name="Wu M."/>
            <person name="Wu D."/>
            <person name="Thiagarajan M."/>
            <person name="Wortman J.R."/>
            <person name="Badger J.H."/>
            <person name="Ren Q."/>
            <person name="Amedeo P."/>
            <person name="Jones K.M."/>
            <person name="Tallon L.J."/>
            <person name="Delcher A.L."/>
            <person name="Salzberg S.L."/>
            <person name="Silva J.C."/>
            <person name="Haas B.J."/>
            <person name="Majoros W.H."/>
            <person name="Farzad M."/>
            <person name="Carlton J.M."/>
            <person name="Smith R.K. Jr."/>
            <person name="Garg J."/>
            <person name="Pearlman R.E."/>
            <person name="Karrer K.M."/>
            <person name="Sun L."/>
            <person name="Manning G."/>
            <person name="Elde N.C."/>
            <person name="Turkewitz A.P."/>
            <person name="Asai D.J."/>
            <person name="Wilkes D.E."/>
            <person name="Wang Y."/>
            <person name="Cai H."/>
            <person name="Collins K."/>
            <person name="Stewart B.A."/>
            <person name="Lee S.R."/>
            <person name="Wilamowska K."/>
            <person name="Weinberg Z."/>
            <person name="Ruzzo W.L."/>
            <person name="Wloga D."/>
            <person name="Gaertig J."/>
            <person name="Frankel J."/>
            <person name="Tsao C.-C."/>
            <person name="Gorovsky M.A."/>
            <person name="Keeling P.J."/>
            <person name="Waller R.F."/>
            <person name="Patron N.J."/>
            <person name="Cherry J.M."/>
            <person name="Stover N.A."/>
            <person name="Krieger C.J."/>
            <person name="del Toro C."/>
            <person name="Ryder H.F."/>
            <person name="Williamson S.C."/>
            <person name="Barbeau R.A."/>
            <person name="Hamilton E.P."/>
            <person name="Orias E."/>
        </authorList>
    </citation>
    <scope>NUCLEOTIDE SEQUENCE [LARGE SCALE GENOMIC DNA]</scope>
    <source>
        <strain evidence="2">SB210</strain>
    </source>
</reference>